<protein>
    <submittedName>
        <fullName evidence="1">Uncharacterized protein</fullName>
    </submittedName>
</protein>
<name>X1VAE5_9ZZZZ</name>
<proteinExistence type="predicted"/>
<evidence type="ECO:0000313" key="1">
    <source>
        <dbReference type="EMBL" id="GAJ02665.1"/>
    </source>
</evidence>
<feature type="non-terminal residue" evidence="1">
    <location>
        <position position="31"/>
    </location>
</feature>
<dbReference type="EMBL" id="BARW01016349">
    <property type="protein sequence ID" value="GAJ02665.1"/>
    <property type="molecule type" value="Genomic_DNA"/>
</dbReference>
<gene>
    <name evidence="1" type="ORF">S12H4_28495</name>
</gene>
<organism evidence="1">
    <name type="scientific">marine sediment metagenome</name>
    <dbReference type="NCBI Taxonomy" id="412755"/>
    <lineage>
        <taxon>unclassified sequences</taxon>
        <taxon>metagenomes</taxon>
        <taxon>ecological metagenomes</taxon>
    </lineage>
</organism>
<sequence length="31" mass="3691">MTYYQETDSKMIFSFPHEPSYPVPIEPIIET</sequence>
<accession>X1VAE5</accession>
<comment type="caution">
    <text evidence="1">The sequence shown here is derived from an EMBL/GenBank/DDBJ whole genome shotgun (WGS) entry which is preliminary data.</text>
</comment>
<reference evidence="1" key="1">
    <citation type="journal article" date="2014" name="Front. Microbiol.">
        <title>High frequency of phylogenetically diverse reductive dehalogenase-homologous genes in deep subseafloor sedimentary metagenomes.</title>
        <authorList>
            <person name="Kawai M."/>
            <person name="Futagami T."/>
            <person name="Toyoda A."/>
            <person name="Takaki Y."/>
            <person name="Nishi S."/>
            <person name="Hori S."/>
            <person name="Arai W."/>
            <person name="Tsubouchi T."/>
            <person name="Morono Y."/>
            <person name="Uchiyama I."/>
            <person name="Ito T."/>
            <person name="Fujiyama A."/>
            <person name="Inagaki F."/>
            <person name="Takami H."/>
        </authorList>
    </citation>
    <scope>NUCLEOTIDE SEQUENCE</scope>
    <source>
        <strain evidence="1">Expedition CK06-06</strain>
    </source>
</reference>
<dbReference type="AlphaFoldDB" id="X1VAE5"/>